<reference evidence="6" key="1">
    <citation type="submission" date="2022-07" db="EMBL/GenBank/DDBJ databases">
        <title>Sphingomonas sp. nov., a novel bacterium isolated from the north slope of the Mount Everest.</title>
        <authorList>
            <person name="Cui X."/>
            <person name="Liu Y."/>
        </authorList>
    </citation>
    <scope>NUCLEOTIDE SEQUENCE</scope>
    <source>
        <strain evidence="6">S5-59</strain>
    </source>
</reference>
<proteinExistence type="inferred from homology"/>
<evidence type="ECO:0000256" key="1">
    <source>
        <dbReference type="ARBA" id="ARBA00010529"/>
    </source>
</evidence>
<evidence type="ECO:0000313" key="6">
    <source>
        <dbReference type="EMBL" id="UUL81433.1"/>
    </source>
</evidence>
<evidence type="ECO:0000256" key="2">
    <source>
        <dbReference type="ARBA" id="ARBA00023067"/>
    </source>
</evidence>
<dbReference type="Proteomes" id="UP001058533">
    <property type="component" value="Chromosome"/>
</dbReference>
<evidence type="ECO:0000256" key="4">
    <source>
        <dbReference type="RuleBase" id="RU003939"/>
    </source>
</evidence>
<gene>
    <name evidence="6" type="ORF">NMP03_09420</name>
</gene>
<dbReference type="PRINTS" id="PR01727">
    <property type="entry name" value="DNABINDINGHU"/>
</dbReference>
<dbReference type="RefSeq" id="WP_256505111.1">
    <property type="nucleotide sequence ID" value="NZ_CP101740.1"/>
</dbReference>
<dbReference type="InterPro" id="IPR000119">
    <property type="entry name" value="Hist_DNA-bd"/>
</dbReference>
<organism evidence="6 7">
    <name type="scientific">Sphingomonas qomolangmaensis</name>
    <dbReference type="NCBI Taxonomy" id="2918765"/>
    <lineage>
        <taxon>Bacteria</taxon>
        <taxon>Pseudomonadati</taxon>
        <taxon>Pseudomonadota</taxon>
        <taxon>Alphaproteobacteria</taxon>
        <taxon>Sphingomonadales</taxon>
        <taxon>Sphingomonadaceae</taxon>
        <taxon>Sphingomonas</taxon>
    </lineage>
</organism>
<dbReference type="SUPFAM" id="SSF47729">
    <property type="entry name" value="IHF-like DNA-binding proteins"/>
    <property type="match status" value="1"/>
</dbReference>
<keyword evidence="3 6" id="KW-0238">DNA-binding</keyword>
<dbReference type="PROSITE" id="PS00045">
    <property type="entry name" value="HISTONE_LIKE"/>
    <property type="match status" value="1"/>
</dbReference>
<evidence type="ECO:0000256" key="5">
    <source>
        <dbReference type="SAM" id="MobiDB-lite"/>
    </source>
</evidence>
<name>A0ABY5L3A4_9SPHN</name>
<dbReference type="PANTHER" id="PTHR33175:SF3">
    <property type="entry name" value="DNA-BINDING PROTEIN HU-BETA"/>
    <property type="match status" value="1"/>
</dbReference>
<evidence type="ECO:0000256" key="3">
    <source>
        <dbReference type="ARBA" id="ARBA00023125"/>
    </source>
</evidence>
<comment type="similarity">
    <text evidence="1 4">Belongs to the bacterial histone-like protein family.</text>
</comment>
<dbReference type="PANTHER" id="PTHR33175">
    <property type="entry name" value="DNA-BINDING PROTEIN HU"/>
    <property type="match status" value="1"/>
</dbReference>
<dbReference type="Pfam" id="PF00216">
    <property type="entry name" value="Bac_DNA_binding"/>
    <property type="match status" value="1"/>
</dbReference>
<dbReference type="CDD" id="cd13831">
    <property type="entry name" value="HU"/>
    <property type="match status" value="1"/>
</dbReference>
<dbReference type="InterPro" id="IPR010992">
    <property type="entry name" value="IHF-like_DNA-bd_dom_sf"/>
</dbReference>
<protein>
    <submittedName>
        <fullName evidence="6">HU family DNA-binding protein</fullName>
    </submittedName>
</protein>
<accession>A0ABY5L3A4</accession>
<keyword evidence="2" id="KW-0226">DNA condensation</keyword>
<dbReference type="Gene3D" id="4.10.520.10">
    <property type="entry name" value="IHF-like DNA-binding proteins"/>
    <property type="match status" value="1"/>
</dbReference>
<keyword evidence="7" id="KW-1185">Reference proteome</keyword>
<dbReference type="InterPro" id="IPR020816">
    <property type="entry name" value="Histone-like_DNA-bd_CS"/>
</dbReference>
<feature type="region of interest" description="Disordered" evidence="5">
    <location>
        <begin position="1"/>
        <end position="22"/>
    </location>
</feature>
<dbReference type="GO" id="GO:0003677">
    <property type="term" value="F:DNA binding"/>
    <property type="evidence" value="ECO:0007669"/>
    <property type="project" value="UniProtKB-KW"/>
</dbReference>
<evidence type="ECO:0000313" key="7">
    <source>
        <dbReference type="Proteomes" id="UP001058533"/>
    </source>
</evidence>
<dbReference type="SMART" id="SM00411">
    <property type="entry name" value="BHL"/>
    <property type="match status" value="1"/>
</dbReference>
<dbReference type="EMBL" id="CP101740">
    <property type="protein sequence ID" value="UUL81433.1"/>
    <property type="molecule type" value="Genomic_DNA"/>
</dbReference>
<sequence length="98" mass="10060">MNMTELTKAVAESTGSSDADAKRAITPVFDQITSAAAKGDEVPIPGFGTFSVKDRPERQGRNPSNGEAITIAASKNLAFKPVKGLKDKLGAIGAGGIT</sequence>